<gene>
    <name evidence="2" type="ORF">P0427G12.39</name>
    <name evidence="3" type="ORF">P0470F10.4</name>
</gene>
<dbReference type="AlphaFoldDB" id="Q6YXS3"/>
<organism evidence="2 4">
    <name type="scientific">Oryza sativa subsp. japonica</name>
    <name type="common">Rice</name>
    <dbReference type="NCBI Taxonomy" id="39947"/>
    <lineage>
        <taxon>Eukaryota</taxon>
        <taxon>Viridiplantae</taxon>
        <taxon>Streptophyta</taxon>
        <taxon>Embryophyta</taxon>
        <taxon>Tracheophyta</taxon>
        <taxon>Spermatophyta</taxon>
        <taxon>Magnoliopsida</taxon>
        <taxon>Liliopsida</taxon>
        <taxon>Poales</taxon>
        <taxon>Poaceae</taxon>
        <taxon>BOP clade</taxon>
        <taxon>Oryzoideae</taxon>
        <taxon>Oryzeae</taxon>
        <taxon>Oryzinae</taxon>
        <taxon>Oryza</taxon>
        <taxon>Oryza sativa</taxon>
    </lineage>
</organism>
<accession>Q6YXS3</accession>
<evidence type="ECO:0000313" key="3">
    <source>
        <dbReference type="EMBL" id="BAD33087.1"/>
    </source>
</evidence>
<sequence length="75" mass="7903">MVDEPDSCGDEGSGGQRWEAGGGDSFDDDQRAGGSGFDGGDWRAALESGCQQCGLDRAKGNFVFLKILSPLFVKK</sequence>
<proteinExistence type="predicted"/>
<evidence type="ECO:0000256" key="1">
    <source>
        <dbReference type="SAM" id="MobiDB-lite"/>
    </source>
</evidence>
<dbReference type="EMBL" id="AP005657">
    <property type="protein sequence ID" value="BAD10569.1"/>
    <property type="molecule type" value="Genomic_DNA"/>
</dbReference>
<dbReference type="Proteomes" id="UP000000763">
    <property type="component" value="Chromosome 8"/>
</dbReference>
<protein>
    <submittedName>
        <fullName evidence="2">Uncharacterized protein</fullName>
    </submittedName>
</protein>
<reference evidence="2" key="2">
    <citation type="submission" date="2002-08" db="EMBL/GenBank/DDBJ databases">
        <title>Oryza sativa nipponbare(GA3) genomic DNA, chromosome 8, PAC clone:P0427G12.</title>
        <authorList>
            <person name="Sasaki T."/>
            <person name="Matsumoto T."/>
            <person name="Katayose Y."/>
        </authorList>
    </citation>
    <scope>NUCLEOTIDE SEQUENCE</scope>
</reference>
<feature type="region of interest" description="Disordered" evidence="1">
    <location>
        <begin position="1"/>
        <end position="39"/>
    </location>
</feature>
<evidence type="ECO:0000313" key="4">
    <source>
        <dbReference type="Proteomes" id="UP000000763"/>
    </source>
</evidence>
<reference evidence="3" key="1">
    <citation type="submission" date="2001-12" db="EMBL/GenBank/DDBJ databases">
        <title>Oryza sativa nipponbare(GA3) genomic DNA, chromosome 8, PAC clone:P0470F10.</title>
        <authorList>
            <person name="Sasaki T."/>
            <person name="Matsumoto T."/>
            <person name="Yamamoto K."/>
        </authorList>
    </citation>
    <scope>NUCLEOTIDE SEQUENCE</scope>
</reference>
<reference evidence="4" key="3">
    <citation type="journal article" date="2005" name="Nature">
        <title>The map-based sequence of the rice genome.</title>
        <authorList>
            <consortium name="International rice genome sequencing project (IRGSP)"/>
            <person name="Matsumoto T."/>
            <person name="Wu J."/>
            <person name="Kanamori H."/>
            <person name="Katayose Y."/>
            <person name="Fujisawa M."/>
            <person name="Namiki N."/>
            <person name="Mizuno H."/>
            <person name="Yamamoto K."/>
            <person name="Antonio B.A."/>
            <person name="Baba T."/>
            <person name="Sakata K."/>
            <person name="Nagamura Y."/>
            <person name="Aoki H."/>
            <person name="Arikawa K."/>
            <person name="Arita K."/>
            <person name="Bito T."/>
            <person name="Chiden Y."/>
            <person name="Fujitsuka N."/>
            <person name="Fukunaka R."/>
            <person name="Hamada M."/>
            <person name="Harada C."/>
            <person name="Hayashi A."/>
            <person name="Hijishita S."/>
            <person name="Honda M."/>
            <person name="Hosokawa S."/>
            <person name="Ichikawa Y."/>
            <person name="Idonuma A."/>
            <person name="Iijima M."/>
            <person name="Ikeda M."/>
            <person name="Ikeno M."/>
            <person name="Ito K."/>
            <person name="Ito S."/>
            <person name="Ito T."/>
            <person name="Ito Y."/>
            <person name="Ito Y."/>
            <person name="Iwabuchi A."/>
            <person name="Kamiya K."/>
            <person name="Karasawa W."/>
            <person name="Kurita K."/>
            <person name="Katagiri S."/>
            <person name="Kikuta A."/>
            <person name="Kobayashi H."/>
            <person name="Kobayashi N."/>
            <person name="Machita K."/>
            <person name="Maehara T."/>
            <person name="Masukawa M."/>
            <person name="Mizubayashi T."/>
            <person name="Mukai Y."/>
            <person name="Nagasaki H."/>
            <person name="Nagata Y."/>
            <person name="Naito S."/>
            <person name="Nakashima M."/>
            <person name="Nakama Y."/>
            <person name="Nakamichi Y."/>
            <person name="Nakamura M."/>
            <person name="Meguro A."/>
            <person name="Negishi M."/>
            <person name="Ohta I."/>
            <person name="Ohta T."/>
            <person name="Okamoto M."/>
            <person name="Ono N."/>
            <person name="Saji S."/>
            <person name="Sakaguchi M."/>
            <person name="Sakai K."/>
            <person name="Shibata M."/>
            <person name="Shimokawa T."/>
            <person name="Song J."/>
            <person name="Takazaki Y."/>
            <person name="Terasawa K."/>
            <person name="Tsugane M."/>
            <person name="Tsuji K."/>
            <person name="Ueda S."/>
            <person name="Waki K."/>
            <person name="Yamagata H."/>
            <person name="Yamamoto M."/>
            <person name="Yamamoto S."/>
            <person name="Yamane H."/>
            <person name="Yoshiki S."/>
            <person name="Yoshihara R."/>
            <person name="Yukawa K."/>
            <person name="Zhong H."/>
            <person name="Yano M."/>
            <person name="Yuan Q."/>
            <person name="Ouyang S."/>
            <person name="Liu J."/>
            <person name="Jones K.M."/>
            <person name="Gansberger K."/>
            <person name="Moffat K."/>
            <person name="Hill J."/>
            <person name="Bera J."/>
            <person name="Fadrosh D."/>
            <person name="Jin S."/>
            <person name="Johri S."/>
            <person name="Kim M."/>
            <person name="Overton L."/>
            <person name="Reardon M."/>
            <person name="Tsitrin T."/>
            <person name="Vuong H."/>
            <person name="Weaver B."/>
            <person name="Ciecko A."/>
            <person name="Tallon L."/>
            <person name="Jackson J."/>
            <person name="Pai G."/>
            <person name="Aken S.V."/>
            <person name="Utterback T."/>
            <person name="Reidmuller S."/>
            <person name="Feldblyum T."/>
            <person name="Hsiao J."/>
            <person name="Zismann V."/>
            <person name="Iobst S."/>
            <person name="de Vazeille A.R."/>
            <person name="Buell C.R."/>
            <person name="Ying K."/>
            <person name="Li Y."/>
            <person name="Lu T."/>
            <person name="Huang Y."/>
            <person name="Zhao Q."/>
            <person name="Feng Q."/>
            <person name="Zhang L."/>
            <person name="Zhu J."/>
            <person name="Weng Q."/>
            <person name="Mu J."/>
            <person name="Lu Y."/>
            <person name="Fan D."/>
            <person name="Liu Y."/>
            <person name="Guan J."/>
            <person name="Zhang Y."/>
            <person name="Yu S."/>
            <person name="Liu X."/>
            <person name="Zhang Y."/>
            <person name="Hong G."/>
            <person name="Han B."/>
            <person name="Choisne N."/>
            <person name="Demange N."/>
            <person name="Orjeda G."/>
            <person name="Samain S."/>
            <person name="Cattolico L."/>
            <person name="Pelletier E."/>
            <person name="Couloux A."/>
            <person name="Segurens B."/>
            <person name="Wincker P."/>
            <person name="D'Hont A."/>
            <person name="Scarpelli C."/>
            <person name="Weissenbach J."/>
            <person name="Salanoubat M."/>
            <person name="Quetier F."/>
            <person name="Yu Y."/>
            <person name="Kim H.R."/>
            <person name="Rambo T."/>
            <person name="Currie J."/>
            <person name="Collura K."/>
            <person name="Luo M."/>
            <person name="Yang T."/>
            <person name="Ammiraju J.S.S."/>
            <person name="Engler F."/>
            <person name="Soderlund C."/>
            <person name="Wing R.A."/>
            <person name="Palmer L.E."/>
            <person name="de la Bastide M."/>
            <person name="Spiegel L."/>
            <person name="Nascimento L."/>
            <person name="Zutavern T."/>
            <person name="O'Shaughnessy A."/>
            <person name="Dike S."/>
            <person name="Dedhia N."/>
            <person name="Preston R."/>
            <person name="Balija V."/>
            <person name="McCombie W.R."/>
            <person name="Chow T."/>
            <person name="Chen H."/>
            <person name="Chung M."/>
            <person name="Chen C."/>
            <person name="Shaw J."/>
            <person name="Wu H."/>
            <person name="Hsiao K."/>
            <person name="Chao Y."/>
            <person name="Chu M."/>
            <person name="Cheng C."/>
            <person name="Hour A."/>
            <person name="Lee P."/>
            <person name="Lin S."/>
            <person name="Lin Y."/>
            <person name="Liou J."/>
            <person name="Liu S."/>
            <person name="Hsing Y."/>
            <person name="Raghuvanshi S."/>
            <person name="Mohanty A."/>
            <person name="Bharti A.K."/>
            <person name="Gaur A."/>
            <person name="Gupta V."/>
            <person name="Kumar D."/>
            <person name="Ravi V."/>
            <person name="Vij S."/>
            <person name="Kapur A."/>
            <person name="Khurana P."/>
            <person name="Khurana P."/>
            <person name="Khurana J.P."/>
            <person name="Tyagi A.K."/>
            <person name="Gaikwad K."/>
            <person name="Singh A."/>
            <person name="Dalal V."/>
            <person name="Srivastava S."/>
            <person name="Dixit A."/>
            <person name="Pal A.K."/>
            <person name="Ghazi I.A."/>
            <person name="Yadav M."/>
            <person name="Pandit A."/>
            <person name="Bhargava A."/>
            <person name="Sureshbabu K."/>
            <person name="Batra K."/>
            <person name="Sharma T.R."/>
            <person name="Mohapatra T."/>
            <person name="Singh N.K."/>
            <person name="Messing J."/>
            <person name="Nelson A.B."/>
            <person name="Fuks G."/>
            <person name="Kavchok S."/>
            <person name="Keizer G."/>
            <person name="Linton E."/>
            <person name="Llaca V."/>
            <person name="Song R."/>
            <person name="Tanyolac B."/>
            <person name="Young S."/>
            <person name="Ho-Il K."/>
            <person name="Hahn J.H."/>
            <person name="Sangsakoo G."/>
            <person name="Vanavichit A."/>
            <person name="de Mattos Luiz.A.T."/>
            <person name="Zimmer P.D."/>
            <person name="Malone G."/>
            <person name="Dellagostin O."/>
            <person name="de Oliveira A.C."/>
            <person name="Bevan M."/>
            <person name="Bancroft I."/>
            <person name="Minx P."/>
            <person name="Cordum H."/>
            <person name="Wilson R."/>
            <person name="Cheng Z."/>
            <person name="Jin W."/>
            <person name="Jiang J."/>
            <person name="Leong S.A."/>
            <person name="Iwama H."/>
            <person name="Gojobori T."/>
            <person name="Itoh T."/>
            <person name="Niimura Y."/>
            <person name="Fujii Y."/>
            <person name="Habara T."/>
            <person name="Sakai H."/>
            <person name="Sato Y."/>
            <person name="Wilson G."/>
            <person name="Kumar K."/>
            <person name="McCouch S."/>
            <person name="Juretic N."/>
            <person name="Hoen D."/>
            <person name="Wright S."/>
            <person name="Bruskiewich R."/>
            <person name="Bureau T."/>
            <person name="Miyao A."/>
            <person name="Hirochika H."/>
            <person name="Nishikawa T."/>
            <person name="Kadowaki K."/>
            <person name="Sugiura M."/>
            <person name="Burr B."/>
            <person name="Sasaki T."/>
        </authorList>
    </citation>
    <scope>NUCLEOTIDE SEQUENCE [LARGE SCALE GENOMIC DNA]</scope>
    <source>
        <strain evidence="4">cv. Nipponbare</strain>
    </source>
</reference>
<evidence type="ECO:0000313" key="2">
    <source>
        <dbReference type="EMBL" id="BAD10569.1"/>
    </source>
</evidence>
<reference evidence="4" key="4">
    <citation type="journal article" date="2008" name="Nucleic Acids Res.">
        <title>The rice annotation project database (RAP-DB): 2008 update.</title>
        <authorList>
            <consortium name="The rice annotation project (RAP)"/>
        </authorList>
    </citation>
    <scope>GENOME REANNOTATION</scope>
    <source>
        <strain evidence="4">cv. Nipponbare</strain>
    </source>
</reference>
<feature type="compositionally biased region" description="Gly residues" evidence="1">
    <location>
        <begin position="11"/>
        <end position="24"/>
    </location>
</feature>
<dbReference type="EMBL" id="AP004562">
    <property type="protein sequence ID" value="BAD33087.1"/>
    <property type="molecule type" value="Genomic_DNA"/>
</dbReference>
<name>Q6YXS3_ORYSJ</name>